<evidence type="ECO:0000259" key="10">
    <source>
        <dbReference type="Pfam" id="PF21694"/>
    </source>
</evidence>
<evidence type="ECO:0000256" key="3">
    <source>
        <dbReference type="ARBA" id="ARBA00022679"/>
    </source>
</evidence>
<keyword evidence="4" id="KW-0548">Nucleotidyltransferase</keyword>
<evidence type="ECO:0000256" key="4">
    <source>
        <dbReference type="ARBA" id="ARBA00022695"/>
    </source>
</evidence>
<dbReference type="EC" id="2.7.7.7" evidence="1"/>
<dbReference type="GO" id="GO:0003677">
    <property type="term" value="F:DNA binding"/>
    <property type="evidence" value="ECO:0007669"/>
    <property type="project" value="InterPro"/>
</dbReference>
<dbReference type="PANTHER" id="PTHR34388:SF1">
    <property type="entry name" value="DNA POLYMERASE III SUBUNIT DELTA"/>
    <property type="match status" value="1"/>
</dbReference>
<keyword evidence="6" id="KW-0239">DNA-directed DNA polymerase</keyword>
<gene>
    <name evidence="11" type="ordered locus">TherJR_2462</name>
</gene>
<dbReference type="InterPro" id="IPR048466">
    <property type="entry name" value="DNA_pol3_delta-like_C"/>
</dbReference>
<dbReference type="STRING" id="635013.TherJR_2462"/>
<organism evidence="11 12">
    <name type="scientific">Thermincola potens (strain JR)</name>
    <dbReference type="NCBI Taxonomy" id="635013"/>
    <lineage>
        <taxon>Bacteria</taxon>
        <taxon>Bacillati</taxon>
        <taxon>Bacillota</taxon>
        <taxon>Clostridia</taxon>
        <taxon>Eubacteriales</taxon>
        <taxon>Thermincolaceae</taxon>
        <taxon>Thermincola</taxon>
    </lineage>
</organism>
<dbReference type="Gene3D" id="1.10.8.60">
    <property type="match status" value="1"/>
</dbReference>
<dbReference type="GO" id="GO:0006261">
    <property type="term" value="P:DNA-templated DNA replication"/>
    <property type="evidence" value="ECO:0007669"/>
    <property type="project" value="TreeGrafter"/>
</dbReference>
<dbReference type="Pfam" id="PF06144">
    <property type="entry name" value="DNA_pol3_delta"/>
    <property type="match status" value="1"/>
</dbReference>
<dbReference type="Pfam" id="PF21694">
    <property type="entry name" value="DNA_pol3_delta_C"/>
    <property type="match status" value="1"/>
</dbReference>
<dbReference type="GO" id="GO:0009360">
    <property type="term" value="C:DNA polymerase III complex"/>
    <property type="evidence" value="ECO:0007669"/>
    <property type="project" value="InterPro"/>
</dbReference>
<keyword evidence="12" id="KW-1185">Reference proteome</keyword>
<feature type="domain" description="DNA polymerase III delta N-terminal" evidence="9">
    <location>
        <begin position="19"/>
        <end position="145"/>
    </location>
</feature>
<dbReference type="InterPro" id="IPR008921">
    <property type="entry name" value="DNA_pol3_clamp-load_cplx_C"/>
</dbReference>
<evidence type="ECO:0000256" key="8">
    <source>
        <dbReference type="ARBA" id="ARBA00049244"/>
    </source>
</evidence>
<sequence length="346" mass="39844">MSYQALMNSLKRKVVLPVYLFWGEETFLLEEVLAKFKYQLIPPDVMDFNMDVVEGKNVSPEDIVRLATTLPFMSDKRVVIIENADLFKAQKKTGEKSDQAKSQEELLIEYCKQPLDTTCLIFTSDSVDRKKKLFKAVQETGMAVEFTPLKDIELNDWVENRINGMGKNIETEAIDELVAAVGSNLRMLDAELRKLFNYTGDRKVINREDVLQLVSKTTNLSIFELVDAVGERNSQKAIQLMREMIIYGEPPVRLLFMVAKHFRTLLQAKTLYLTGYAEKQVATQLQIHPYVARKCVRQSKNFSREELEQALEKILETDISIKTSYREPVLALELLFVNLCRQERAI</sequence>
<accession>D5XAU7</accession>
<dbReference type="SUPFAM" id="SSF48019">
    <property type="entry name" value="post-AAA+ oligomerization domain-like"/>
    <property type="match status" value="1"/>
</dbReference>
<protein>
    <recommendedName>
        <fullName evidence="2">DNA polymerase III subunit delta</fullName>
        <ecNumber evidence="1">2.7.7.7</ecNumber>
    </recommendedName>
</protein>
<keyword evidence="3" id="KW-0808">Transferase</keyword>
<proteinExistence type="inferred from homology"/>
<feature type="domain" description="DNA polymerase III delta subunit-like C-terminal" evidence="10">
    <location>
        <begin position="221"/>
        <end position="338"/>
    </location>
</feature>
<evidence type="ECO:0000256" key="1">
    <source>
        <dbReference type="ARBA" id="ARBA00012417"/>
    </source>
</evidence>
<dbReference type="SUPFAM" id="SSF52540">
    <property type="entry name" value="P-loop containing nucleoside triphosphate hydrolases"/>
    <property type="match status" value="1"/>
</dbReference>
<dbReference type="InterPro" id="IPR005790">
    <property type="entry name" value="DNA_polIII_delta"/>
</dbReference>
<dbReference type="InterPro" id="IPR027417">
    <property type="entry name" value="P-loop_NTPase"/>
</dbReference>
<dbReference type="Proteomes" id="UP000002377">
    <property type="component" value="Chromosome"/>
</dbReference>
<comment type="similarity">
    <text evidence="7">Belongs to the DNA polymerase HolA subunit family.</text>
</comment>
<dbReference type="EMBL" id="CP002028">
    <property type="protein sequence ID" value="ADG83301.1"/>
    <property type="molecule type" value="Genomic_DNA"/>
</dbReference>
<comment type="catalytic activity">
    <reaction evidence="8">
        <text>DNA(n) + a 2'-deoxyribonucleoside 5'-triphosphate = DNA(n+1) + diphosphate</text>
        <dbReference type="Rhea" id="RHEA:22508"/>
        <dbReference type="Rhea" id="RHEA-COMP:17339"/>
        <dbReference type="Rhea" id="RHEA-COMP:17340"/>
        <dbReference type="ChEBI" id="CHEBI:33019"/>
        <dbReference type="ChEBI" id="CHEBI:61560"/>
        <dbReference type="ChEBI" id="CHEBI:173112"/>
        <dbReference type="EC" id="2.7.7.7"/>
    </reaction>
</comment>
<dbReference type="RefSeq" id="WP_013121299.1">
    <property type="nucleotide sequence ID" value="NC_014152.1"/>
</dbReference>
<evidence type="ECO:0000256" key="7">
    <source>
        <dbReference type="ARBA" id="ARBA00034754"/>
    </source>
</evidence>
<dbReference type="GO" id="GO:0003887">
    <property type="term" value="F:DNA-directed DNA polymerase activity"/>
    <property type="evidence" value="ECO:0007669"/>
    <property type="project" value="UniProtKB-KW"/>
</dbReference>
<evidence type="ECO:0000313" key="12">
    <source>
        <dbReference type="Proteomes" id="UP000002377"/>
    </source>
</evidence>
<dbReference type="HOGENOM" id="CLU_044694_2_1_9"/>
<dbReference type="KEGG" id="tjr:TherJR_2462"/>
<dbReference type="eggNOG" id="COG1466">
    <property type="taxonomic scope" value="Bacteria"/>
</dbReference>
<keyword evidence="5" id="KW-0235">DNA replication</keyword>
<dbReference type="OrthoDB" id="9775929at2"/>
<dbReference type="PANTHER" id="PTHR34388">
    <property type="entry name" value="DNA POLYMERASE III SUBUNIT DELTA"/>
    <property type="match status" value="1"/>
</dbReference>
<dbReference type="Gene3D" id="1.20.272.10">
    <property type="match status" value="1"/>
</dbReference>
<evidence type="ECO:0000259" key="9">
    <source>
        <dbReference type="Pfam" id="PF06144"/>
    </source>
</evidence>
<evidence type="ECO:0000256" key="5">
    <source>
        <dbReference type="ARBA" id="ARBA00022705"/>
    </source>
</evidence>
<dbReference type="AlphaFoldDB" id="D5XAU7"/>
<dbReference type="Gene3D" id="3.40.50.300">
    <property type="entry name" value="P-loop containing nucleotide triphosphate hydrolases"/>
    <property type="match status" value="1"/>
</dbReference>
<dbReference type="NCBIfam" id="TIGR01128">
    <property type="entry name" value="holA"/>
    <property type="match status" value="1"/>
</dbReference>
<name>D5XAU7_THEPJ</name>
<evidence type="ECO:0000256" key="2">
    <source>
        <dbReference type="ARBA" id="ARBA00017703"/>
    </source>
</evidence>
<evidence type="ECO:0000256" key="6">
    <source>
        <dbReference type="ARBA" id="ARBA00022932"/>
    </source>
</evidence>
<evidence type="ECO:0000313" key="11">
    <source>
        <dbReference type="EMBL" id="ADG83301.1"/>
    </source>
</evidence>
<reference evidence="11 12" key="1">
    <citation type="submission" date="2010-05" db="EMBL/GenBank/DDBJ databases">
        <title>Complete sequence of Thermincola sp. JR.</title>
        <authorList>
            <consortium name="US DOE Joint Genome Institute"/>
            <person name="Lucas S."/>
            <person name="Copeland A."/>
            <person name="Lapidus A."/>
            <person name="Cheng J.-F."/>
            <person name="Bruce D."/>
            <person name="Goodwin L."/>
            <person name="Pitluck S."/>
            <person name="Chertkov O."/>
            <person name="Detter J.C."/>
            <person name="Han C."/>
            <person name="Tapia R."/>
            <person name="Land M."/>
            <person name="Hauser L."/>
            <person name="Kyrpides N."/>
            <person name="Mikhailova N."/>
            <person name="Hazen T.C."/>
            <person name="Woyke T."/>
        </authorList>
    </citation>
    <scope>NUCLEOTIDE SEQUENCE [LARGE SCALE GENOMIC DNA]</scope>
    <source>
        <strain evidence="11 12">JR</strain>
    </source>
</reference>
<dbReference type="InterPro" id="IPR010372">
    <property type="entry name" value="DNA_pol3_delta_N"/>
</dbReference>